<evidence type="ECO:0000313" key="11">
    <source>
        <dbReference type="Proteomes" id="UP001200247"/>
    </source>
</evidence>
<reference evidence="9 11" key="4">
    <citation type="submission" date="2021-10" db="EMBL/GenBank/DDBJ databases">
        <title>Whole-genome sequencing analysis of Laribacter hongkongensis: virulence gene profiles, carbohydrate-active enzyme prediction, and antimicrobial resistance characterization.</title>
        <authorList>
            <person name="Yuan P."/>
            <person name="Zhan Y."/>
            <person name="Chen D."/>
        </authorList>
    </citation>
    <scope>NUCLEOTIDE SEQUENCE [LARGE SCALE GENOMIC DNA]</scope>
    <source>
        <strain evidence="9 11">W67</strain>
    </source>
</reference>
<protein>
    <submittedName>
        <fullName evidence="8">DNA repair protein RadC</fullName>
    </submittedName>
</protein>
<dbReference type="Proteomes" id="UP000197424">
    <property type="component" value="Chromosome"/>
</dbReference>
<dbReference type="GeneID" id="75108715"/>
<sequence length="226" mass="24331">MKITDWPASERPREKLLARGPEALSDAELLAILLRTGMAGKTVLDVARQLLLEAGSLGRLLSRPVTELVSSPGLGPAKACELAVVAELARRLLAEKLPVADALTSPQAVHDYLRLAYGMRVQEVVLLLCLDARNRLLAVEEVAHGTLTESRVYPREVVKAALRQHAVAVILAHNHPSGDSGPSLADRELTEALGRALALVDVRLLDHLVISRQGCTSFAECGWLPA</sequence>
<evidence type="ECO:0000256" key="5">
    <source>
        <dbReference type="ARBA" id="ARBA00023049"/>
    </source>
</evidence>
<dbReference type="CDD" id="cd08071">
    <property type="entry name" value="MPN_DUF2466"/>
    <property type="match status" value="1"/>
</dbReference>
<dbReference type="InterPro" id="IPR037518">
    <property type="entry name" value="MPN"/>
</dbReference>
<evidence type="ECO:0000313" key="9">
    <source>
        <dbReference type="EMBL" id="MCG9025140.1"/>
    </source>
</evidence>
<dbReference type="GO" id="GO:0006508">
    <property type="term" value="P:proteolysis"/>
    <property type="evidence" value="ECO:0007669"/>
    <property type="project" value="UniProtKB-KW"/>
</dbReference>
<dbReference type="NCBIfam" id="NF000642">
    <property type="entry name" value="PRK00024.1"/>
    <property type="match status" value="1"/>
</dbReference>
<dbReference type="InterPro" id="IPR046778">
    <property type="entry name" value="UPF0758_N"/>
</dbReference>
<dbReference type="AlphaFoldDB" id="A0A248LJ57"/>
<evidence type="ECO:0000259" key="7">
    <source>
        <dbReference type="PROSITE" id="PS50249"/>
    </source>
</evidence>
<dbReference type="Pfam" id="PF04002">
    <property type="entry name" value="RadC"/>
    <property type="match status" value="1"/>
</dbReference>
<name>A0A248LJ57_9NEIS</name>
<dbReference type="OMA" id="HEEFWII"/>
<feature type="domain" description="MPN" evidence="7">
    <location>
        <begin position="102"/>
        <end position="224"/>
    </location>
</feature>
<dbReference type="PROSITE" id="PS01302">
    <property type="entry name" value="UPF0758"/>
    <property type="match status" value="1"/>
</dbReference>
<dbReference type="EMBL" id="JAJAXM010000005">
    <property type="protein sequence ID" value="MCG9025140.1"/>
    <property type="molecule type" value="Genomic_DNA"/>
</dbReference>
<evidence type="ECO:0000256" key="1">
    <source>
        <dbReference type="ARBA" id="ARBA00022670"/>
    </source>
</evidence>
<dbReference type="GO" id="GO:0008237">
    <property type="term" value="F:metallopeptidase activity"/>
    <property type="evidence" value="ECO:0007669"/>
    <property type="project" value="UniProtKB-KW"/>
</dbReference>
<dbReference type="PANTHER" id="PTHR30471">
    <property type="entry name" value="DNA REPAIR PROTEIN RADC"/>
    <property type="match status" value="1"/>
</dbReference>
<dbReference type="OrthoDB" id="9804482at2"/>
<dbReference type="SUPFAM" id="SSF47781">
    <property type="entry name" value="RuvA domain 2-like"/>
    <property type="match status" value="1"/>
</dbReference>
<keyword evidence="2" id="KW-0479">Metal-binding</keyword>
<reference evidence="8" key="1">
    <citation type="journal article" date="2017" name="J. Antimicrob. Chemother.">
        <title>Emergence and genomic analysis of MDR Laribacter hongkongensis strain HLGZ1 from Guangzhou, China.</title>
        <authorList>
            <person name="Wu H.K."/>
            <person name="Chen J.H."/>
            <person name="Yang L."/>
            <person name="Li A.R."/>
            <person name="Su D.H."/>
            <person name="Lin Y.P."/>
            <person name="Chen D.Q."/>
        </authorList>
    </citation>
    <scope>NUCLEOTIDE SEQUENCE</scope>
    <source>
        <strain evidence="8">HLGZ1</strain>
    </source>
</reference>
<evidence type="ECO:0000256" key="3">
    <source>
        <dbReference type="ARBA" id="ARBA00022801"/>
    </source>
</evidence>
<dbReference type="NCBIfam" id="TIGR00608">
    <property type="entry name" value="radc"/>
    <property type="match status" value="1"/>
</dbReference>
<dbReference type="PROSITE" id="PS50249">
    <property type="entry name" value="MPN"/>
    <property type="match status" value="1"/>
</dbReference>
<proteinExistence type="inferred from homology"/>
<dbReference type="InterPro" id="IPR020891">
    <property type="entry name" value="UPF0758_CS"/>
</dbReference>
<dbReference type="InterPro" id="IPR010994">
    <property type="entry name" value="RuvA_2-like"/>
</dbReference>
<reference evidence="10" key="2">
    <citation type="submission" date="2017-06" db="EMBL/GenBank/DDBJ databases">
        <title>Whole genome sequence of Laribacter hongkongensis LHGZ1.</title>
        <authorList>
            <person name="Chen D."/>
            <person name="Wu H."/>
            <person name="Chen J."/>
        </authorList>
    </citation>
    <scope>NUCLEOTIDE SEQUENCE [LARGE SCALE GENOMIC DNA]</scope>
    <source>
        <strain evidence="10">LHGZ1</strain>
    </source>
</reference>
<evidence type="ECO:0000256" key="2">
    <source>
        <dbReference type="ARBA" id="ARBA00022723"/>
    </source>
</evidence>
<reference evidence="8" key="3">
    <citation type="submission" date="2017-06" db="EMBL/GenBank/DDBJ databases">
        <authorList>
            <person name="Kim H.J."/>
            <person name="Triplett B.A."/>
        </authorList>
    </citation>
    <scope>NUCLEOTIDE SEQUENCE</scope>
    <source>
        <strain evidence="8">HLGZ1</strain>
    </source>
</reference>
<dbReference type="InterPro" id="IPR001405">
    <property type="entry name" value="UPF0758"/>
</dbReference>
<gene>
    <name evidence="8" type="primary">radC</name>
    <name evidence="9" type="ORF">LH440_04355</name>
    <name evidence="8" type="ORF">LHGZ1_1999</name>
</gene>
<accession>A0A248LJ57</accession>
<keyword evidence="3" id="KW-0378">Hydrolase</keyword>
<keyword evidence="4" id="KW-0862">Zinc</keyword>
<dbReference type="InterPro" id="IPR025657">
    <property type="entry name" value="RadC_JAB"/>
</dbReference>
<organism evidence="8 10">
    <name type="scientific">Laribacter hongkongensis</name>
    <dbReference type="NCBI Taxonomy" id="168471"/>
    <lineage>
        <taxon>Bacteria</taxon>
        <taxon>Pseudomonadati</taxon>
        <taxon>Pseudomonadota</taxon>
        <taxon>Betaproteobacteria</taxon>
        <taxon>Neisseriales</taxon>
        <taxon>Aquaspirillaceae</taxon>
        <taxon>Laribacter</taxon>
    </lineage>
</organism>
<dbReference type="RefSeq" id="WP_012697377.1">
    <property type="nucleotide sequence ID" value="NZ_CP022115.1"/>
</dbReference>
<dbReference type="SMR" id="A0A248LJ57"/>
<keyword evidence="5" id="KW-0482">Metalloprotease</keyword>
<dbReference type="GO" id="GO:0046872">
    <property type="term" value="F:metal ion binding"/>
    <property type="evidence" value="ECO:0007669"/>
    <property type="project" value="UniProtKB-KW"/>
</dbReference>
<comment type="similarity">
    <text evidence="6">Belongs to the UPF0758 family.</text>
</comment>
<evidence type="ECO:0000313" key="10">
    <source>
        <dbReference type="Proteomes" id="UP000197424"/>
    </source>
</evidence>
<dbReference type="EMBL" id="CP022115">
    <property type="protein sequence ID" value="ASJ24830.1"/>
    <property type="molecule type" value="Genomic_DNA"/>
</dbReference>
<dbReference type="Gene3D" id="3.40.140.10">
    <property type="entry name" value="Cytidine Deaminase, domain 2"/>
    <property type="match status" value="1"/>
</dbReference>
<dbReference type="Proteomes" id="UP001200247">
    <property type="component" value="Unassembled WGS sequence"/>
</dbReference>
<dbReference type="PANTHER" id="PTHR30471:SF3">
    <property type="entry name" value="UPF0758 PROTEIN YEES-RELATED"/>
    <property type="match status" value="1"/>
</dbReference>
<keyword evidence="1" id="KW-0645">Protease</keyword>
<evidence type="ECO:0000313" key="8">
    <source>
        <dbReference type="EMBL" id="ASJ24830.1"/>
    </source>
</evidence>
<evidence type="ECO:0000256" key="4">
    <source>
        <dbReference type="ARBA" id="ARBA00022833"/>
    </source>
</evidence>
<evidence type="ECO:0000256" key="6">
    <source>
        <dbReference type="RuleBase" id="RU003797"/>
    </source>
</evidence>
<dbReference type="Pfam" id="PF20582">
    <property type="entry name" value="UPF0758_N"/>
    <property type="match status" value="1"/>
</dbReference>